<evidence type="ECO:0000256" key="5">
    <source>
        <dbReference type="ARBA" id="ARBA00029447"/>
    </source>
</evidence>
<feature type="domain" description="Methyl-accepting transducer" evidence="8">
    <location>
        <begin position="309"/>
        <end position="559"/>
    </location>
</feature>
<gene>
    <name evidence="10" type="ORF">GH885_04285</name>
</gene>
<dbReference type="Gene3D" id="6.10.340.10">
    <property type="match status" value="1"/>
</dbReference>
<dbReference type="EMBL" id="WJEE01000005">
    <property type="protein sequence ID" value="MRI65567.1"/>
    <property type="molecule type" value="Genomic_DNA"/>
</dbReference>
<keyword evidence="4 6" id="KW-0807">Transducer</keyword>
<dbReference type="InterPro" id="IPR003660">
    <property type="entry name" value="HAMP_dom"/>
</dbReference>
<evidence type="ECO:0000256" key="2">
    <source>
        <dbReference type="ARBA" id="ARBA00022475"/>
    </source>
</evidence>
<dbReference type="PANTHER" id="PTHR32089">
    <property type="entry name" value="METHYL-ACCEPTING CHEMOTAXIS PROTEIN MCPB"/>
    <property type="match status" value="1"/>
</dbReference>
<protein>
    <submittedName>
        <fullName evidence="10">HAMP domain-containing protein</fullName>
    </submittedName>
</protein>
<comment type="subcellular location">
    <subcellularLocation>
        <location evidence="1">Cell membrane</location>
    </subcellularLocation>
</comment>
<dbReference type="AlphaFoldDB" id="A0A6N7QTW6"/>
<dbReference type="SUPFAM" id="SSF58104">
    <property type="entry name" value="Methyl-accepting chemotaxis protein (MCP) signaling domain"/>
    <property type="match status" value="1"/>
</dbReference>
<keyword evidence="3 7" id="KW-0472">Membrane</keyword>
<dbReference type="SMART" id="SM00304">
    <property type="entry name" value="HAMP"/>
    <property type="match status" value="1"/>
</dbReference>
<comment type="caution">
    <text evidence="10">The sequence shown here is derived from an EMBL/GenBank/DDBJ whole genome shotgun (WGS) entry which is preliminary data.</text>
</comment>
<evidence type="ECO:0000256" key="3">
    <source>
        <dbReference type="ARBA" id="ARBA00023136"/>
    </source>
</evidence>
<evidence type="ECO:0000313" key="10">
    <source>
        <dbReference type="EMBL" id="MRI65567.1"/>
    </source>
</evidence>
<dbReference type="RefSeq" id="WP_153834388.1">
    <property type="nucleotide sequence ID" value="NZ_JBHUMW010000058.1"/>
</dbReference>
<dbReference type="PANTHER" id="PTHR32089:SF112">
    <property type="entry name" value="LYSOZYME-LIKE PROTEIN-RELATED"/>
    <property type="match status" value="1"/>
</dbReference>
<feature type="transmembrane region" description="Helical" evidence="7">
    <location>
        <begin position="212"/>
        <end position="235"/>
    </location>
</feature>
<evidence type="ECO:0000256" key="1">
    <source>
        <dbReference type="ARBA" id="ARBA00004236"/>
    </source>
</evidence>
<dbReference type="GO" id="GO:0007165">
    <property type="term" value="P:signal transduction"/>
    <property type="evidence" value="ECO:0007669"/>
    <property type="project" value="UniProtKB-KW"/>
</dbReference>
<keyword evidence="11" id="KW-1185">Reference proteome</keyword>
<comment type="similarity">
    <text evidence="5">Belongs to the methyl-accepting chemotaxis (MCP) protein family.</text>
</comment>
<evidence type="ECO:0000256" key="6">
    <source>
        <dbReference type="PROSITE-ProRule" id="PRU00284"/>
    </source>
</evidence>
<dbReference type="PROSITE" id="PS50885">
    <property type="entry name" value="HAMP"/>
    <property type="match status" value="1"/>
</dbReference>
<dbReference type="CDD" id="cd11386">
    <property type="entry name" value="MCP_signal"/>
    <property type="match status" value="1"/>
</dbReference>
<dbReference type="SMART" id="SM00283">
    <property type="entry name" value="MA"/>
    <property type="match status" value="1"/>
</dbReference>
<proteinExistence type="inferred from homology"/>
<evidence type="ECO:0000313" key="11">
    <source>
        <dbReference type="Proteomes" id="UP000435187"/>
    </source>
</evidence>
<name>A0A6N7QTW6_9BACI</name>
<keyword evidence="7" id="KW-0812">Transmembrane</keyword>
<organism evidence="10 11">
    <name type="scientific">Gracilibacillus thailandensis</name>
    <dbReference type="NCBI Taxonomy" id="563735"/>
    <lineage>
        <taxon>Bacteria</taxon>
        <taxon>Bacillati</taxon>
        <taxon>Bacillota</taxon>
        <taxon>Bacilli</taxon>
        <taxon>Bacillales</taxon>
        <taxon>Bacillaceae</taxon>
        <taxon>Gracilibacillus</taxon>
    </lineage>
</organism>
<evidence type="ECO:0000259" key="9">
    <source>
        <dbReference type="PROSITE" id="PS50885"/>
    </source>
</evidence>
<reference evidence="10 11" key="1">
    <citation type="submission" date="2019-10" db="EMBL/GenBank/DDBJ databases">
        <title>Gracilibacillus salitolerans sp. nov., a moderate halophile isolated from a saline soil in northwest China.</title>
        <authorList>
            <person name="Gan L."/>
        </authorList>
    </citation>
    <scope>NUCLEOTIDE SEQUENCE [LARGE SCALE GENOMIC DNA]</scope>
    <source>
        <strain evidence="10 11">TP2-8</strain>
    </source>
</reference>
<sequence length="595" mass="66760">MKRRWKKISLPKWNLKKIRWNRHFLTDRKVGQKYGLLFTGVLVLFVLSLLITILSMNGVLKESRAVDEKSDASIEIVEAASIFKQKSIIISDILTEQHPTATVEDYQAEGDAFLTSVEMIEAELETNEQQKIYEKVLDYNDQMDQLFFDEIIPKTAEYRDNGERVDIFVQTDLHKKTTTLRNYTIDELMELKELMLSERSALQDNIQKHSTITMIVVVALVVFVLVSSIVILVVVNKRMSTKFARLALFAKRLGDGDLTVERIEVEGKDEIAVIQNAMNQMADHLQRSIVRLLETTETVTNMSKALRENAEETTDVNTQITTTMVDIANGSEEQVQTVQKSTEIMEEMKKSWAEVTTTMQEAIRLSKETKQEIENGTHDVTDTVEQMDMVKRQVDEIATIINSLSEHSSKISSIVDMIHSISSQTNLLALNATIEAARAGEHGKGFAVVADEVRKLAEQTADATENIQSLIATSIEDTHQAVEVMETSTESVNQGVEKVKKVGTVFDHLSGSVQTLNNHNKQASQTIDITNDKIDQVSEATTNIQEISEKSAESIEQIAAGSEQQNAAMQQLLASSQELASMAHELEETFAKFKV</sequence>
<feature type="transmembrane region" description="Helical" evidence="7">
    <location>
        <begin position="34"/>
        <end position="56"/>
    </location>
</feature>
<dbReference type="Pfam" id="PF00015">
    <property type="entry name" value="MCPsignal"/>
    <property type="match status" value="1"/>
</dbReference>
<dbReference type="GO" id="GO:0005886">
    <property type="term" value="C:plasma membrane"/>
    <property type="evidence" value="ECO:0007669"/>
    <property type="project" value="UniProtKB-SubCell"/>
</dbReference>
<dbReference type="PROSITE" id="PS50111">
    <property type="entry name" value="CHEMOTAXIS_TRANSDUC_2"/>
    <property type="match status" value="1"/>
</dbReference>
<evidence type="ECO:0000256" key="4">
    <source>
        <dbReference type="ARBA" id="ARBA00023224"/>
    </source>
</evidence>
<keyword evidence="2" id="KW-1003">Cell membrane</keyword>
<evidence type="ECO:0000256" key="7">
    <source>
        <dbReference type="SAM" id="Phobius"/>
    </source>
</evidence>
<evidence type="ECO:0000259" key="8">
    <source>
        <dbReference type="PROSITE" id="PS50111"/>
    </source>
</evidence>
<feature type="domain" description="HAMP" evidence="9">
    <location>
        <begin position="237"/>
        <end position="290"/>
    </location>
</feature>
<dbReference type="Gene3D" id="1.10.287.950">
    <property type="entry name" value="Methyl-accepting chemotaxis protein"/>
    <property type="match status" value="1"/>
</dbReference>
<dbReference type="Proteomes" id="UP000435187">
    <property type="component" value="Unassembled WGS sequence"/>
</dbReference>
<dbReference type="CDD" id="cd06225">
    <property type="entry name" value="HAMP"/>
    <property type="match status" value="1"/>
</dbReference>
<keyword evidence="7" id="KW-1133">Transmembrane helix</keyword>
<accession>A0A6N7QTW6</accession>
<dbReference type="Pfam" id="PF00672">
    <property type="entry name" value="HAMP"/>
    <property type="match status" value="1"/>
</dbReference>
<dbReference type="InterPro" id="IPR004089">
    <property type="entry name" value="MCPsignal_dom"/>
</dbReference>